<evidence type="ECO:0000313" key="3">
    <source>
        <dbReference type="Proteomes" id="UP001061958"/>
    </source>
</evidence>
<feature type="compositionally biased region" description="Basic and acidic residues" evidence="1">
    <location>
        <begin position="73"/>
        <end position="82"/>
    </location>
</feature>
<sequence length="229" mass="25943">MMNDERLVSCSLFLPCESQPTPAVDNCSDSELTGEGYETPPQNELELLNPFWEDRRILPTSPMTWDSNQLQKDAVEEQRSSRAETTQDSLSWTLSVEASSPPPLYRYSPPSPMSSSLGYCPQEKWNGQYKGCLPLKDFMKAYKEPDETQRGNYCSHVKLPQGAYVTDNTNSSPWNQRYDEEEYSDSVETKHSSTDGLSKPTIYITEITAHSANKPTLKRAKLTECCQVM</sequence>
<dbReference type="EMBL" id="BQMJ01000074">
    <property type="protein sequence ID" value="GJQ15749.1"/>
    <property type="molecule type" value="Genomic_DNA"/>
</dbReference>
<feature type="region of interest" description="Disordered" evidence="1">
    <location>
        <begin position="62"/>
        <end position="90"/>
    </location>
</feature>
<reference evidence="2" key="2">
    <citation type="submission" date="2022-01" db="EMBL/GenBank/DDBJ databases">
        <authorList>
            <person name="Hirooka S."/>
            <person name="Miyagishima S.Y."/>
        </authorList>
    </citation>
    <scope>NUCLEOTIDE SEQUENCE</scope>
    <source>
        <strain evidence="2">NBRC 102759</strain>
    </source>
</reference>
<feature type="compositionally biased region" description="Polar residues" evidence="1">
    <location>
        <begin position="62"/>
        <end position="71"/>
    </location>
</feature>
<keyword evidence="3" id="KW-1185">Reference proteome</keyword>
<accession>A0A9C7Q3Q7</accession>
<evidence type="ECO:0000256" key="1">
    <source>
        <dbReference type="SAM" id="MobiDB-lite"/>
    </source>
</evidence>
<protein>
    <submittedName>
        <fullName evidence="2">Uncharacterized protein</fullName>
    </submittedName>
</protein>
<feature type="region of interest" description="Disordered" evidence="1">
    <location>
        <begin position="167"/>
        <end position="195"/>
    </location>
</feature>
<dbReference type="AlphaFoldDB" id="A0A9C7Q3Q7"/>
<dbReference type="Proteomes" id="UP001061958">
    <property type="component" value="Unassembled WGS sequence"/>
</dbReference>
<evidence type="ECO:0000313" key="2">
    <source>
        <dbReference type="EMBL" id="GJQ15749.1"/>
    </source>
</evidence>
<name>A0A9C7Q3Q7_9RHOD</name>
<proteinExistence type="predicted"/>
<comment type="caution">
    <text evidence="2">The sequence shown here is derived from an EMBL/GenBank/DDBJ whole genome shotgun (WGS) entry which is preliminary data.</text>
</comment>
<dbReference type="OrthoDB" id="10500151at2759"/>
<gene>
    <name evidence="2" type="ORF">GpartN1_g7540.t1</name>
</gene>
<organism evidence="2 3">
    <name type="scientific">Galdieria partita</name>
    <dbReference type="NCBI Taxonomy" id="83374"/>
    <lineage>
        <taxon>Eukaryota</taxon>
        <taxon>Rhodophyta</taxon>
        <taxon>Bangiophyceae</taxon>
        <taxon>Galdieriales</taxon>
        <taxon>Galdieriaceae</taxon>
        <taxon>Galdieria</taxon>
    </lineage>
</organism>
<reference evidence="2" key="1">
    <citation type="journal article" date="2022" name="Proc. Natl. Acad. Sci. U.S.A.">
        <title>Life cycle and functional genomics of the unicellular red alga Galdieria for elucidating algal and plant evolution and industrial use.</title>
        <authorList>
            <person name="Hirooka S."/>
            <person name="Itabashi T."/>
            <person name="Ichinose T.M."/>
            <person name="Onuma R."/>
            <person name="Fujiwara T."/>
            <person name="Yamashita S."/>
            <person name="Jong L.W."/>
            <person name="Tomita R."/>
            <person name="Iwane A.H."/>
            <person name="Miyagishima S.Y."/>
        </authorList>
    </citation>
    <scope>NUCLEOTIDE SEQUENCE</scope>
    <source>
        <strain evidence="2">NBRC 102759</strain>
    </source>
</reference>